<name>A0AAU9EDY1_9BACT</name>
<dbReference type="InterPro" id="IPR001867">
    <property type="entry name" value="OmpR/PhoB-type_DNA-bd"/>
</dbReference>
<evidence type="ECO:0000313" key="6">
    <source>
        <dbReference type="Proteomes" id="UP001366166"/>
    </source>
</evidence>
<dbReference type="InterPro" id="IPR051677">
    <property type="entry name" value="AfsR-DnrI-RedD_regulator"/>
</dbReference>
<feature type="domain" description="OmpR/PhoB-type" evidence="4">
    <location>
        <begin position="847"/>
        <end position="957"/>
    </location>
</feature>
<evidence type="ECO:0000256" key="2">
    <source>
        <dbReference type="ARBA" id="ARBA00023125"/>
    </source>
</evidence>
<dbReference type="Pfam" id="PF03704">
    <property type="entry name" value="BTAD"/>
    <property type="match status" value="1"/>
</dbReference>
<sequence>MHESYVSIAKYRRPSLPRVLQRQRLLNLLKDNQHKNIWFVTGQAAQGKTTLISSWAEKNTLPIAWLNVGAEDAPLENLFLSLVHSLSIALGRGPDHLLSEAGLGRMPVQDRAQVVFLARLLYENLPPGTSLVLDGLDRLPADASSQELLSALIENLPEEHRIIVLSREIQPYQPELTIKRRAFALGNRDLACTAQEVESLLLLLTGQAPGQNQLEAIYRLSEGWIGGVILCGQILRGMPELGQLDYFQLEVENKVKDEVFQYIARNLFQSETARVRDFLVRCAPLSVLEPSVLAELTGESKPQEILDQLCRRHHFISSSLDNEFGRVYRLHQLFSEFLQRLYREQLSPAEQRDYMLRAGQVMAGRGYWEEALRCYHEAGDHQAAASAIKRLGPELLDQGRLTDLERWIGKIPAPLVTGDPWLLYYQCRTLLWKDFGYVTRALPELKMEFARRKDDRGMLLSLALSLDGHHLALPWSVLEAGVKEAKCFLDQLGPALYPAERVGLLSNIALLYAVRGSAREAVWACEQAELIAAELDNPPLTLGLLIHYIDALNFTGDLQKAEDKGRQLIALSKQSPLGELPAEAFAPLSYLNLLQGNLDLARRYLDFGGEKIARKGLMYLLPVHIIYDTLWSALIGDHERAKICAAKYGAIPPETVTPFLRATSKELLAISHARRYEPQLAWDMADQAVTELDTDLCMAVQHLASSLMVKAMVGRDLGRRTSELEPFARRAHQLYADHGAIQLLHESELFLALLAHDQGLGSPEVKGWLLRAADRRRGKGYGYFMLLRAQEVAELIVLSLAMGAVSQARELMAIMAQRQEPDYRRAAEELLKHPDQRVVDLALECKRSVWRNRAPLLEINVLGGDSVKVGERVLGNGAWGRKQAKLLLMALAVLGPWGLPKERLMEAIWPDSDPESAERTFRVTLHRLRKALEPELNNDLGSSYVLLEGGRISLNRECCRLDVENFRDLLRQAAQARRDGDEEGLLELLGRAADSYAGPLLANEEYLEWCREPREKLTDEYADLLQELMRLQEEAWQVAQAMETAKRLIAAAPWREESYQRLMLIQQRSGRIGEALQTYQQCRRWLKEHMDAEPGWVTESIRQSITDQRD</sequence>
<dbReference type="GO" id="GO:0006355">
    <property type="term" value="P:regulation of DNA-templated transcription"/>
    <property type="evidence" value="ECO:0007669"/>
    <property type="project" value="InterPro"/>
</dbReference>
<dbReference type="InterPro" id="IPR005158">
    <property type="entry name" value="BTAD"/>
</dbReference>
<dbReference type="SUPFAM" id="SSF48452">
    <property type="entry name" value="TPR-like"/>
    <property type="match status" value="2"/>
</dbReference>
<dbReference type="PROSITE" id="PS51755">
    <property type="entry name" value="OMPR_PHOB"/>
    <property type="match status" value="1"/>
</dbReference>
<dbReference type="InterPro" id="IPR036388">
    <property type="entry name" value="WH-like_DNA-bd_sf"/>
</dbReference>
<protein>
    <recommendedName>
        <fullName evidence="4">OmpR/PhoB-type domain-containing protein</fullName>
    </recommendedName>
</protein>
<keyword evidence="2 3" id="KW-0238">DNA-binding</keyword>
<dbReference type="KEGG" id="dmp:FAK_23740"/>
<dbReference type="InterPro" id="IPR027417">
    <property type="entry name" value="P-loop_NTPase"/>
</dbReference>
<accession>A0AAU9EDY1</accession>
<dbReference type="InterPro" id="IPR011990">
    <property type="entry name" value="TPR-like_helical_dom_sf"/>
</dbReference>
<dbReference type="AlphaFoldDB" id="A0AAU9EDY1"/>
<dbReference type="SUPFAM" id="SSF52540">
    <property type="entry name" value="P-loop containing nucleoside triphosphate hydrolases"/>
    <property type="match status" value="1"/>
</dbReference>
<comment type="similarity">
    <text evidence="1">Belongs to the AfsR/DnrI/RedD regulatory family.</text>
</comment>
<gene>
    <name evidence="5" type="ORF">FAK_23740</name>
</gene>
<dbReference type="InterPro" id="IPR041664">
    <property type="entry name" value="AAA_16"/>
</dbReference>
<dbReference type="Proteomes" id="UP001366166">
    <property type="component" value="Chromosome"/>
</dbReference>
<dbReference type="Pfam" id="PF13191">
    <property type="entry name" value="AAA_16"/>
    <property type="match status" value="1"/>
</dbReference>
<dbReference type="SUPFAM" id="SSF46894">
    <property type="entry name" value="C-terminal effector domain of the bipartite response regulators"/>
    <property type="match status" value="1"/>
</dbReference>
<dbReference type="GO" id="GO:0000160">
    <property type="term" value="P:phosphorelay signal transduction system"/>
    <property type="evidence" value="ECO:0007669"/>
    <property type="project" value="InterPro"/>
</dbReference>
<evidence type="ECO:0000256" key="1">
    <source>
        <dbReference type="ARBA" id="ARBA00005820"/>
    </source>
</evidence>
<keyword evidence="6" id="KW-1185">Reference proteome</keyword>
<dbReference type="SMART" id="SM01043">
    <property type="entry name" value="BTAD"/>
    <property type="match status" value="1"/>
</dbReference>
<evidence type="ECO:0000259" key="4">
    <source>
        <dbReference type="PROSITE" id="PS51755"/>
    </source>
</evidence>
<evidence type="ECO:0000313" key="5">
    <source>
        <dbReference type="EMBL" id="BEQ15308.1"/>
    </source>
</evidence>
<dbReference type="EMBL" id="AP028679">
    <property type="protein sequence ID" value="BEQ15308.1"/>
    <property type="molecule type" value="Genomic_DNA"/>
</dbReference>
<dbReference type="GO" id="GO:0003677">
    <property type="term" value="F:DNA binding"/>
    <property type="evidence" value="ECO:0007669"/>
    <property type="project" value="UniProtKB-UniRule"/>
</dbReference>
<dbReference type="InterPro" id="IPR016032">
    <property type="entry name" value="Sig_transdc_resp-reg_C-effctor"/>
</dbReference>
<feature type="DNA-binding region" description="OmpR/PhoB-type" evidence="3">
    <location>
        <begin position="847"/>
        <end position="957"/>
    </location>
</feature>
<dbReference type="Pfam" id="PF25873">
    <property type="entry name" value="WHD_MalT"/>
    <property type="match status" value="1"/>
</dbReference>
<dbReference type="PANTHER" id="PTHR35807">
    <property type="entry name" value="TRANSCRIPTIONAL REGULATOR REDD-RELATED"/>
    <property type="match status" value="1"/>
</dbReference>
<dbReference type="Gene3D" id="3.40.50.300">
    <property type="entry name" value="P-loop containing nucleotide triphosphate hydrolases"/>
    <property type="match status" value="1"/>
</dbReference>
<dbReference type="Gene3D" id="1.10.10.10">
    <property type="entry name" value="Winged helix-like DNA-binding domain superfamily/Winged helix DNA-binding domain"/>
    <property type="match status" value="1"/>
</dbReference>
<organism evidence="5 6">
    <name type="scientific">Desulfoferula mesophila</name>
    <dbReference type="NCBI Taxonomy" id="3058419"/>
    <lineage>
        <taxon>Bacteria</taxon>
        <taxon>Pseudomonadati</taxon>
        <taxon>Thermodesulfobacteriota</taxon>
        <taxon>Desulfarculia</taxon>
        <taxon>Desulfarculales</taxon>
        <taxon>Desulfarculaceae</taxon>
        <taxon>Desulfoferula</taxon>
    </lineage>
</organism>
<dbReference type="Gene3D" id="1.25.40.10">
    <property type="entry name" value="Tetratricopeptide repeat domain"/>
    <property type="match status" value="1"/>
</dbReference>
<dbReference type="InterPro" id="IPR059106">
    <property type="entry name" value="WHD_MalT"/>
</dbReference>
<reference evidence="6" key="1">
    <citation type="journal article" date="2023" name="Arch. Microbiol.">
        <title>Desulfoferula mesophilus gen. nov. sp. nov., a mesophilic sulfate-reducing bacterium isolated from a brackish lake sediment.</title>
        <authorList>
            <person name="Watanabe T."/>
            <person name="Yabe T."/>
            <person name="Tsuji J.M."/>
            <person name="Fukui M."/>
        </authorList>
    </citation>
    <scope>NUCLEOTIDE SEQUENCE [LARGE SCALE GENOMIC DNA]</scope>
    <source>
        <strain evidence="6">12FAK</strain>
    </source>
</reference>
<evidence type="ECO:0000256" key="3">
    <source>
        <dbReference type="PROSITE-ProRule" id="PRU01091"/>
    </source>
</evidence>
<proteinExistence type="inferred from homology"/>